<dbReference type="SMART" id="SM00249">
    <property type="entry name" value="PHD"/>
    <property type="match status" value="1"/>
</dbReference>
<evidence type="ECO:0000313" key="3">
    <source>
        <dbReference type="Proteomes" id="UP000472372"/>
    </source>
</evidence>
<dbReference type="PROSITE" id="PS01359">
    <property type="entry name" value="ZF_PHD_1"/>
    <property type="match status" value="1"/>
</dbReference>
<feature type="compositionally biased region" description="Low complexity" evidence="1">
    <location>
        <begin position="361"/>
        <end position="372"/>
    </location>
</feature>
<dbReference type="InterPro" id="IPR019787">
    <property type="entry name" value="Znf_PHD-finger"/>
</dbReference>
<dbReference type="InterPro" id="IPR013083">
    <property type="entry name" value="Znf_RING/FYVE/PHD"/>
</dbReference>
<dbReference type="InterPro" id="IPR019786">
    <property type="entry name" value="Zinc_finger_PHD-type_CS"/>
</dbReference>
<dbReference type="Gene3D" id="3.30.40.10">
    <property type="entry name" value="Zinc/RING finger domain, C3HC4 (zinc finger)"/>
    <property type="match status" value="1"/>
</dbReference>
<reference evidence="2" key="1">
    <citation type="submission" date="2021-02" db="EMBL/GenBank/DDBJ databases">
        <authorList>
            <person name="Syme A R."/>
            <person name="Syme A R."/>
            <person name="Moolhuijzen P."/>
        </authorList>
    </citation>
    <scope>NUCLEOTIDE SEQUENCE</scope>
    <source>
        <strain evidence="2">W1-1</strain>
    </source>
</reference>
<feature type="compositionally biased region" description="Basic and acidic residues" evidence="1">
    <location>
        <begin position="342"/>
        <end position="354"/>
    </location>
</feature>
<dbReference type="Pfam" id="PF20826">
    <property type="entry name" value="PHD_5"/>
    <property type="match status" value="1"/>
</dbReference>
<sequence length="733" mass="80591">MFRSTDWHIPSPSSTPKSLTFPDASLKTPKTETFAHSHFLDAWATPLPNEQHTPVQTPSFTLSTSIHRPLSAYSQPVRTPEDPDFHVNHFAPQNLPLPPVDASRRLSSSPDPNKLTRLGRNPPLSSSQTSRPVAMDFSHMQTPPPTRDTSSRRGPPQAAANGVGTPATVIHRTPVQAPSSEAFFDQTPFGFGNLQYTSDMMQFPGLDPMSAPLMPQSRLFWDQSNDGVQMDLDVPLGVDPFASTPHRMGQNMNWQAFNHQGTNPMQTPAFQSFQASPGHTLFSNPHAEQAHNMRHNSFVATSTSVDPSMLLSTYDPDMTTSPETLQPQSSISIGSRQPYETQLRDAQAEREQVRRARSQHSRSNTNSSSGSTENLKPGLQRSNTDAMVKSRPLTTENRIAIPANFSTIPRRSSPLKRQSGGSMKAIPEMRKPRTRLIIDETGRARTETVSAEDDDETPRAIRRASQQDPRRQYPDLYEQEDSGAEEDEPPPVLSRNASFTVPQPERRAPKHARTDSGGFEGSASFKVARPAPRPSSAFDVASFQSARPIRASAAEYASQRSASADHSRDCEVQSPGDALGALKKLVGERQQRIERASQNTLRAHNQRWAQASAEISNTTPPHANGFILGQYDPFTNTFNGSPTTTPSTDRSSLSSESRCICNGGVDDDNAPMVQCESCNKWLHMGCVGLGKGALPRVYVCVFCTGQTPIARGGRLRGPVPFDSPLNHKTMFRR</sequence>
<dbReference type="SUPFAM" id="SSF57903">
    <property type="entry name" value="FYVE/PHD zinc finger"/>
    <property type="match status" value="1"/>
</dbReference>
<feature type="compositionally biased region" description="Polar residues" evidence="1">
    <location>
        <begin position="407"/>
        <end position="421"/>
    </location>
</feature>
<feature type="region of interest" description="Disordered" evidence="1">
    <location>
        <begin position="310"/>
        <end position="395"/>
    </location>
</feature>
<name>A0A6S6VZR1_9PLEO</name>
<dbReference type="EMBL" id="HG992980">
    <property type="protein sequence ID" value="CAE7030613.1"/>
    <property type="molecule type" value="Genomic_DNA"/>
</dbReference>
<proteinExistence type="predicted"/>
<evidence type="ECO:0000256" key="1">
    <source>
        <dbReference type="SAM" id="MobiDB-lite"/>
    </source>
</evidence>
<feature type="region of interest" description="Disordered" evidence="1">
    <location>
        <begin position="407"/>
        <end position="536"/>
    </location>
</feature>
<protein>
    <submittedName>
        <fullName evidence="2">PHD multi-domain protein</fullName>
    </submittedName>
</protein>
<feature type="compositionally biased region" description="Polar residues" evidence="1">
    <location>
        <begin position="318"/>
        <end position="340"/>
    </location>
</feature>
<dbReference type="Proteomes" id="UP000472372">
    <property type="component" value="Chromosome 4"/>
</dbReference>
<feature type="region of interest" description="Disordered" evidence="1">
    <location>
        <begin position="72"/>
        <end position="168"/>
    </location>
</feature>
<dbReference type="AlphaFoldDB" id="A0A6S6VZR1"/>
<dbReference type="PROSITE" id="PS50016">
    <property type="entry name" value="ZF_PHD_2"/>
    <property type="match status" value="1"/>
</dbReference>
<evidence type="ECO:0000313" key="2">
    <source>
        <dbReference type="EMBL" id="CAE7030613.1"/>
    </source>
</evidence>
<gene>
    <name evidence="2" type="ORF">PTTW11_04606</name>
</gene>
<dbReference type="InterPro" id="IPR011011">
    <property type="entry name" value="Znf_FYVE_PHD"/>
</dbReference>
<feature type="compositionally biased region" description="Basic and acidic residues" evidence="1">
    <location>
        <begin position="427"/>
        <end position="446"/>
    </location>
</feature>
<organism evidence="2 3">
    <name type="scientific">Pyrenophora teres f. teres</name>
    <dbReference type="NCBI Taxonomy" id="97479"/>
    <lineage>
        <taxon>Eukaryota</taxon>
        <taxon>Fungi</taxon>
        <taxon>Dikarya</taxon>
        <taxon>Ascomycota</taxon>
        <taxon>Pezizomycotina</taxon>
        <taxon>Dothideomycetes</taxon>
        <taxon>Pleosporomycetidae</taxon>
        <taxon>Pleosporales</taxon>
        <taxon>Pleosporineae</taxon>
        <taxon>Pleosporaceae</taxon>
        <taxon>Pyrenophora</taxon>
    </lineage>
</organism>
<feature type="region of interest" description="Disordered" evidence="1">
    <location>
        <begin position="1"/>
        <end position="23"/>
    </location>
</feature>
<dbReference type="InterPro" id="IPR001965">
    <property type="entry name" value="Znf_PHD"/>
</dbReference>
<feature type="compositionally biased region" description="Acidic residues" evidence="1">
    <location>
        <begin position="477"/>
        <end position="489"/>
    </location>
</feature>
<accession>A0A6S6VZR1</accession>